<reference evidence="6 7" key="1">
    <citation type="submission" date="2018-11" db="EMBL/GenBank/DDBJ databases">
        <title>Novel bacteria species description.</title>
        <authorList>
            <person name="Han J.-H."/>
        </authorList>
    </citation>
    <scope>NUCLEOTIDE SEQUENCE [LARGE SCALE GENOMIC DNA]</scope>
    <source>
        <strain evidence="6 7">KCTC23259</strain>
    </source>
</reference>
<dbReference type="PANTHER" id="PTHR11877">
    <property type="entry name" value="HYDROXYMETHYLGLUTARYL-COA SYNTHASE"/>
    <property type="match status" value="1"/>
</dbReference>
<dbReference type="PANTHER" id="PTHR11877:SF46">
    <property type="entry name" value="TYPE III POLYKETIDE SYNTHASE A"/>
    <property type="match status" value="1"/>
</dbReference>
<dbReference type="PIRSF" id="PIRSF000451">
    <property type="entry name" value="PKS_III"/>
    <property type="match status" value="1"/>
</dbReference>
<proteinExistence type="inferred from homology"/>
<feature type="active site" description="Acyl-thioester intermediate" evidence="3">
    <location>
        <position position="152"/>
    </location>
</feature>
<comment type="similarity">
    <text evidence="1">Belongs to the thiolase-like superfamily. Chalcone/stilbene synthases family.</text>
</comment>
<keyword evidence="7" id="KW-1185">Reference proteome</keyword>
<dbReference type="GO" id="GO:0030639">
    <property type="term" value="P:polyketide biosynthetic process"/>
    <property type="evidence" value="ECO:0007669"/>
    <property type="project" value="TreeGrafter"/>
</dbReference>
<name>A0AAE3KXV4_9BACT</name>
<dbReference type="GO" id="GO:0016747">
    <property type="term" value="F:acyltransferase activity, transferring groups other than amino-acyl groups"/>
    <property type="evidence" value="ECO:0007669"/>
    <property type="project" value="InterPro"/>
</dbReference>
<dbReference type="Proteomes" id="UP001204144">
    <property type="component" value="Unassembled WGS sequence"/>
</dbReference>
<comment type="caution">
    <text evidence="6">The sequence shown here is derived from an EMBL/GenBank/DDBJ whole genome shotgun (WGS) entry which is preliminary data.</text>
</comment>
<evidence type="ECO:0000256" key="1">
    <source>
        <dbReference type="ARBA" id="ARBA00005531"/>
    </source>
</evidence>
<dbReference type="Pfam" id="PF00195">
    <property type="entry name" value="Chal_sti_synt_N"/>
    <property type="match status" value="1"/>
</dbReference>
<evidence type="ECO:0000256" key="2">
    <source>
        <dbReference type="ARBA" id="ARBA00022679"/>
    </source>
</evidence>
<evidence type="ECO:0000313" key="7">
    <source>
        <dbReference type="Proteomes" id="UP001204144"/>
    </source>
</evidence>
<evidence type="ECO:0000256" key="3">
    <source>
        <dbReference type="PIRSR" id="PIRSR000451-1"/>
    </source>
</evidence>
<keyword evidence="2" id="KW-0808">Transferase</keyword>
<dbReference type="InterPro" id="IPR011141">
    <property type="entry name" value="Polyketide_synthase_type-III"/>
</dbReference>
<dbReference type="InterPro" id="IPR001099">
    <property type="entry name" value="Chalcone/stilbene_synt_N"/>
</dbReference>
<evidence type="ECO:0000259" key="5">
    <source>
        <dbReference type="Pfam" id="PF02797"/>
    </source>
</evidence>
<protein>
    <submittedName>
        <fullName evidence="6">Type III polyketide synthase</fullName>
    </submittedName>
</protein>
<dbReference type="EMBL" id="RJUF01000194">
    <property type="protein sequence ID" value="MCP9765880.1"/>
    <property type="molecule type" value="Genomic_DNA"/>
</dbReference>
<organism evidence="6 7">
    <name type="scientific">Lacihabitans soyangensis</name>
    <dbReference type="NCBI Taxonomy" id="869394"/>
    <lineage>
        <taxon>Bacteria</taxon>
        <taxon>Pseudomonadati</taxon>
        <taxon>Bacteroidota</taxon>
        <taxon>Cytophagia</taxon>
        <taxon>Cytophagales</taxon>
        <taxon>Leadbetterellaceae</taxon>
        <taxon>Lacihabitans</taxon>
    </lineage>
</organism>
<evidence type="ECO:0000259" key="4">
    <source>
        <dbReference type="Pfam" id="PF00195"/>
    </source>
</evidence>
<dbReference type="AlphaFoldDB" id="A0AAE3KXV4"/>
<accession>A0AAE3KXV4</accession>
<dbReference type="Pfam" id="PF02797">
    <property type="entry name" value="Chal_sti_synt_C"/>
    <property type="match status" value="1"/>
</dbReference>
<dbReference type="CDD" id="cd00831">
    <property type="entry name" value="CHS_like"/>
    <property type="match status" value="1"/>
</dbReference>
<dbReference type="Gene3D" id="3.40.47.10">
    <property type="match status" value="2"/>
</dbReference>
<dbReference type="InterPro" id="IPR016039">
    <property type="entry name" value="Thiolase-like"/>
</dbReference>
<dbReference type="InterPro" id="IPR012328">
    <property type="entry name" value="Chalcone/stilbene_synt_C"/>
</dbReference>
<dbReference type="SUPFAM" id="SSF53901">
    <property type="entry name" value="Thiolase-like"/>
    <property type="match status" value="2"/>
</dbReference>
<feature type="domain" description="Chalcone/stilbene synthase C-terminal" evidence="5">
    <location>
        <begin position="228"/>
        <end position="356"/>
    </location>
</feature>
<feature type="domain" description="Chalcone/stilbene synthase N-terminal" evidence="4">
    <location>
        <begin position="4"/>
        <end position="210"/>
    </location>
</feature>
<evidence type="ECO:0000313" key="6">
    <source>
        <dbReference type="EMBL" id="MCP9765880.1"/>
    </source>
</evidence>
<dbReference type="RefSeq" id="WP_255039584.1">
    <property type="nucleotide sequence ID" value="NZ_RJUF01000194.1"/>
</dbReference>
<sequence length="356" mass="39511">MSSITHIGTAVPHFKNEQSDIQKFMLKMNDGSPTDKRKMGLMYARSGIETRYSVIPDYRCEASERTFFSKSEDLEPFPSIEKRMVKYQETALPLAVKAVENTFGSLNLPEGITHVISVSCTGMSAPGLDVELIQALKLPTDIHRTSVNFMGCYAAIHALKQADAICKSEEKAKVLIVLVELCTLHFQKENKIDFITSNLLFGDGAACCLVENSDKGMQMEGFYSKLFLESQESMGWHISSHGFLMSLKQEVPMLIEDNIADFVETSLIRNNFKKNQIQNWAIHPGGRKILDVTAKSLGIGSDAISESYQVLKNYGNMSSCTLLFILEKIKKDKSGCTFVAGFGPGITMESLILNSL</sequence>
<gene>
    <name evidence="6" type="ORF">EGI31_23335</name>
</gene>